<comment type="caution">
    <text evidence="2">The sequence shown here is derived from an EMBL/GenBank/DDBJ whole genome shotgun (WGS) entry which is preliminary data.</text>
</comment>
<reference evidence="2 3" key="1">
    <citation type="submission" date="2024-05" db="EMBL/GenBank/DDBJ databases">
        <authorList>
            <person name="Wallberg A."/>
        </authorList>
    </citation>
    <scope>NUCLEOTIDE SEQUENCE [LARGE SCALE GENOMIC DNA]</scope>
</reference>
<dbReference type="AlphaFoldDB" id="A0AAV2SCU1"/>
<dbReference type="EMBL" id="CAXKWB010051114">
    <property type="protein sequence ID" value="CAL4170931.1"/>
    <property type="molecule type" value="Genomic_DNA"/>
</dbReference>
<dbReference type="Pfam" id="PF07035">
    <property type="entry name" value="RMC1_C"/>
    <property type="match status" value="1"/>
</dbReference>
<dbReference type="Proteomes" id="UP001497623">
    <property type="component" value="Unassembled WGS sequence"/>
</dbReference>
<accession>A0AAV2SCU1</accession>
<evidence type="ECO:0000259" key="1">
    <source>
        <dbReference type="Pfam" id="PF07035"/>
    </source>
</evidence>
<gene>
    <name evidence="2" type="ORF">MNOR_LOCUS34060</name>
</gene>
<feature type="non-terminal residue" evidence="2">
    <location>
        <position position="333"/>
    </location>
</feature>
<dbReference type="InterPro" id="IPR009755">
    <property type="entry name" value="RMC1_C"/>
</dbReference>
<keyword evidence="3" id="KW-1185">Reference proteome</keyword>
<name>A0AAV2SCU1_MEGNR</name>
<evidence type="ECO:0000313" key="2">
    <source>
        <dbReference type="EMBL" id="CAL4170931.1"/>
    </source>
</evidence>
<sequence length="333" mass="37623">QLTCNWAELDVDVYSSHQCHYQKLPLIDDMLRGLQSSGSFMVLMAFVMQRGKAATIPMIAMRISPIAVSCASFSLPCNSNATPNGTPSASASFIILNVCVHYNGVHHLSWCTLCHPRERFCLLTVSIKKNNPSKQHEPKHHHVLTGMTSHILIKILHKYIKSLLILTNVQFVLRIFRLLRTFIFRGPSFFQLIQTLLGQLCQNCNPAKLMLLKLMSIYPPPMHSSLPDPTKLLMTNSFLFQIGTIIYKHISPHSEYARSVGLADTVSARKFLEAAKNSGDSQVFYSTLTFFHLRNARLRGSTAFAKGEHCEVYVEHFKKIFGDIPEYGLEQLI</sequence>
<proteinExistence type="predicted"/>
<feature type="domain" description="Mic1" evidence="1">
    <location>
        <begin position="147"/>
        <end position="306"/>
    </location>
</feature>
<organism evidence="2 3">
    <name type="scientific">Meganyctiphanes norvegica</name>
    <name type="common">Northern krill</name>
    <name type="synonym">Thysanopoda norvegica</name>
    <dbReference type="NCBI Taxonomy" id="48144"/>
    <lineage>
        <taxon>Eukaryota</taxon>
        <taxon>Metazoa</taxon>
        <taxon>Ecdysozoa</taxon>
        <taxon>Arthropoda</taxon>
        <taxon>Crustacea</taxon>
        <taxon>Multicrustacea</taxon>
        <taxon>Malacostraca</taxon>
        <taxon>Eumalacostraca</taxon>
        <taxon>Eucarida</taxon>
        <taxon>Euphausiacea</taxon>
        <taxon>Euphausiidae</taxon>
        <taxon>Meganyctiphanes</taxon>
    </lineage>
</organism>
<feature type="non-terminal residue" evidence="2">
    <location>
        <position position="1"/>
    </location>
</feature>
<evidence type="ECO:0000313" key="3">
    <source>
        <dbReference type="Proteomes" id="UP001497623"/>
    </source>
</evidence>
<protein>
    <recommendedName>
        <fullName evidence="1">Mic1 domain-containing protein</fullName>
    </recommendedName>
</protein>